<reference evidence="2" key="1">
    <citation type="submission" date="2023-04" db="EMBL/GenBank/DDBJ databases">
        <title>Phytophthora lilii NBRC 32176.</title>
        <authorList>
            <person name="Ichikawa N."/>
            <person name="Sato H."/>
            <person name="Tonouchi N."/>
        </authorList>
    </citation>
    <scope>NUCLEOTIDE SEQUENCE</scope>
    <source>
        <strain evidence="2">NBRC 32176</strain>
    </source>
</reference>
<dbReference type="Proteomes" id="UP001165083">
    <property type="component" value="Unassembled WGS sequence"/>
</dbReference>
<protein>
    <submittedName>
        <fullName evidence="2">Unnamed protein product</fullName>
    </submittedName>
</protein>
<feature type="signal peptide" evidence="1">
    <location>
        <begin position="1"/>
        <end position="24"/>
    </location>
</feature>
<comment type="caution">
    <text evidence="2">The sequence shown here is derived from an EMBL/GenBank/DDBJ whole genome shotgun (WGS) entry which is preliminary data.</text>
</comment>
<name>A0A9W7CRR8_9STRA</name>
<keyword evidence="1" id="KW-0732">Signal</keyword>
<evidence type="ECO:0000313" key="2">
    <source>
        <dbReference type="EMBL" id="GMF38928.1"/>
    </source>
</evidence>
<keyword evidence="3" id="KW-1185">Reference proteome</keyword>
<dbReference type="AlphaFoldDB" id="A0A9W7CRR8"/>
<accession>A0A9W7CRR8</accession>
<sequence>MALSLLVQTISVWMFLMQIQVSASAVLSFSAESGTDLAVPGCLTTIRPCISSAFSDLNWTSDACYNVDTFAAASPLAGFASLRQLIDDTTSSCGSDAVLKTVTGPQNAYWNDDLATEGGFQHVSFNIACSKQLAVQLTLCDCHSACTGPMRVVAG</sequence>
<feature type="chain" id="PRO_5040938783" evidence="1">
    <location>
        <begin position="25"/>
        <end position="155"/>
    </location>
</feature>
<organism evidence="2 3">
    <name type="scientific">Phytophthora lilii</name>
    <dbReference type="NCBI Taxonomy" id="2077276"/>
    <lineage>
        <taxon>Eukaryota</taxon>
        <taxon>Sar</taxon>
        <taxon>Stramenopiles</taxon>
        <taxon>Oomycota</taxon>
        <taxon>Peronosporomycetes</taxon>
        <taxon>Peronosporales</taxon>
        <taxon>Peronosporaceae</taxon>
        <taxon>Phytophthora</taxon>
    </lineage>
</organism>
<evidence type="ECO:0000313" key="3">
    <source>
        <dbReference type="Proteomes" id="UP001165083"/>
    </source>
</evidence>
<dbReference type="EMBL" id="BSXW01001752">
    <property type="protein sequence ID" value="GMF38928.1"/>
    <property type="molecule type" value="Genomic_DNA"/>
</dbReference>
<proteinExistence type="predicted"/>
<dbReference type="OrthoDB" id="91119at2759"/>
<gene>
    <name evidence="2" type="ORF">Plil01_001618200</name>
</gene>
<evidence type="ECO:0000256" key="1">
    <source>
        <dbReference type="SAM" id="SignalP"/>
    </source>
</evidence>